<organism evidence="1 2">
    <name type="scientific">Musicola paradisiaca (strain Ech703)</name>
    <name type="common">Dickeya paradisiaca</name>
    <name type="synonym">Dickeya dadantii</name>
    <dbReference type="NCBI Taxonomy" id="579405"/>
    <lineage>
        <taxon>Bacteria</taxon>
        <taxon>Pseudomonadati</taxon>
        <taxon>Pseudomonadota</taxon>
        <taxon>Gammaproteobacteria</taxon>
        <taxon>Enterobacterales</taxon>
        <taxon>Pectobacteriaceae</taxon>
        <taxon>Musicola</taxon>
    </lineage>
</organism>
<gene>
    <name evidence="1" type="ordered locus">Dd703_3497</name>
</gene>
<dbReference type="RefSeq" id="WP_015855154.1">
    <property type="nucleotide sequence ID" value="NC_012880.1"/>
</dbReference>
<dbReference type="HOGENOM" id="CLU_2286996_0_0_6"/>
<name>C6C3F8_MUSP7</name>
<evidence type="ECO:0000313" key="2">
    <source>
        <dbReference type="Proteomes" id="UP000002734"/>
    </source>
</evidence>
<reference evidence="1" key="1">
    <citation type="submission" date="2009-06" db="EMBL/GenBank/DDBJ databases">
        <title>Complete sequence of Dickeya dadantii Ech703.</title>
        <authorList>
            <consortium name="US DOE Joint Genome Institute"/>
            <person name="Lucas S."/>
            <person name="Copeland A."/>
            <person name="Lapidus A."/>
            <person name="Glavina del Rio T."/>
            <person name="Dalin E."/>
            <person name="Tice H."/>
            <person name="Bruce D."/>
            <person name="Goodwin L."/>
            <person name="Pitluck S."/>
            <person name="Chertkov O."/>
            <person name="Brettin T."/>
            <person name="Detter J.C."/>
            <person name="Han C."/>
            <person name="Larimer F."/>
            <person name="Land M."/>
            <person name="Hauser L."/>
            <person name="Kyrpides N."/>
            <person name="Mikhailova N."/>
            <person name="Balakrishnan V."/>
            <person name="Glasner J."/>
            <person name="Perna N.T."/>
        </authorList>
    </citation>
    <scope>NUCLEOTIDE SEQUENCE [LARGE SCALE GENOMIC DNA]</scope>
    <source>
        <strain evidence="1">Ech703</strain>
    </source>
</reference>
<keyword evidence="2" id="KW-1185">Reference proteome</keyword>
<sequence length="101" mass="11946">MYNDINKIIKIIHTHFESIFSETFQVDRQFHYVDFTSENYNFRIHAVFIQSRSTADLDVSIEERINKALEEVTIEKGAIYDLTTKFVDESLLTKYCIMLAK</sequence>
<dbReference type="Proteomes" id="UP000002734">
    <property type="component" value="Chromosome"/>
</dbReference>
<dbReference type="AlphaFoldDB" id="C6C3F8"/>
<dbReference type="EMBL" id="CP001654">
    <property type="protein sequence ID" value="ACS87256.1"/>
    <property type="molecule type" value="Genomic_DNA"/>
</dbReference>
<protein>
    <submittedName>
        <fullName evidence="1">Uncharacterized protein</fullName>
    </submittedName>
</protein>
<proteinExistence type="predicted"/>
<accession>C6C3F8</accession>
<evidence type="ECO:0000313" key="1">
    <source>
        <dbReference type="EMBL" id="ACS87256.1"/>
    </source>
</evidence>
<dbReference type="KEGG" id="dda:Dd703_3497"/>